<dbReference type="AlphaFoldDB" id="A0A367LMZ5"/>
<gene>
    <name evidence="1" type="ORF">L249_3341</name>
</gene>
<comment type="caution">
    <text evidence="1">The sequence shown here is derived from an EMBL/GenBank/DDBJ whole genome shotgun (WGS) entry which is preliminary data.</text>
</comment>
<protein>
    <submittedName>
        <fullName evidence="1">Uncharacterized protein</fullName>
    </submittedName>
</protein>
<evidence type="ECO:0000313" key="1">
    <source>
        <dbReference type="EMBL" id="RCI15788.1"/>
    </source>
</evidence>
<keyword evidence="2" id="KW-1185">Reference proteome</keyword>
<proteinExistence type="predicted"/>
<sequence>MIAWRWYHGKNRTSISQVFCVRGLPRYPVVFYVNSTLLPA</sequence>
<evidence type="ECO:0000313" key="2">
    <source>
        <dbReference type="Proteomes" id="UP000253664"/>
    </source>
</evidence>
<name>A0A367LMZ5_9HYPO</name>
<reference evidence="1 2" key="1">
    <citation type="journal article" date="2015" name="BMC Genomics">
        <title>Insights from the genome of Ophiocordyceps polyrhachis-furcata to pathogenicity and host specificity in insect fungi.</title>
        <authorList>
            <person name="Wichadakul D."/>
            <person name="Kobmoo N."/>
            <person name="Ingsriswang S."/>
            <person name="Tangphatsornruang S."/>
            <person name="Chantasingh D."/>
            <person name="Luangsa-ard J.J."/>
            <person name="Eurwilaichitr L."/>
        </authorList>
    </citation>
    <scope>NUCLEOTIDE SEQUENCE [LARGE SCALE GENOMIC DNA]</scope>
    <source>
        <strain evidence="1 2">BCC 54312</strain>
    </source>
</reference>
<dbReference type="Proteomes" id="UP000253664">
    <property type="component" value="Unassembled WGS sequence"/>
</dbReference>
<dbReference type="EMBL" id="LKCN02000001">
    <property type="protein sequence ID" value="RCI15788.1"/>
    <property type="molecule type" value="Genomic_DNA"/>
</dbReference>
<feature type="non-terminal residue" evidence="1">
    <location>
        <position position="40"/>
    </location>
</feature>
<accession>A0A367LMZ5</accession>
<organism evidence="1 2">
    <name type="scientific">Ophiocordyceps polyrhachis-furcata BCC 54312</name>
    <dbReference type="NCBI Taxonomy" id="1330021"/>
    <lineage>
        <taxon>Eukaryota</taxon>
        <taxon>Fungi</taxon>
        <taxon>Dikarya</taxon>
        <taxon>Ascomycota</taxon>
        <taxon>Pezizomycotina</taxon>
        <taxon>Sordariomycetes</taxon>
        <taxon>Hypocreomycetidae</taxon>
        <taxon>Hypocreales</taxon>
        <taxon>Ophiocordycipitaceae</taxon>
        <taxon>Ophiocordyceps</taxon>
    </lineage>
</organism>